<feature type="signal peptide" evidence="2">
    <location>
        <begin position="1"/>
        <end position="20"/>
    </location>
</feature>
<dbReference type="EMBL" id="JAUJEA010000020">
    <property type="protein sequence ID" value="MDN5205557.1"/>
    <property type="molecule type" value="Genomic_DNA"/>
</dbReference>
<dbReference type="Gene3D" id="2.30.40.10">
    <property type="entry name" value="Urease, subunit C, domain 1"/>
    <property type="match status" value="1"/>
</dbReference>
<feature type="chain" id="PRO_5045802593" evidence="2">
    <location>
        <begin position="21"/>
        <end position="1007"/>
    </location>
</feature>
<reference evidence="4" key="1">
    <citation type="submission" date="2023-06" db="EMBL/GenBank/DDBJ databases">
        <title>Genomic of Parafulvivirga corallium.</title>
        <authorList>
            <person name="Wang G."/>
        </authorList>
    </citation>
    <scope>NUCLEOTIDE SEQUENCE</scope>
    <source>
        <strain evidence="4">BMA10</strain>
    </source>
</reference>
<evidence type="ECO:0000256" key="1">
    <source>
        <dbReference type="SAM" id="MobiDB-lite"/>
    </source>
</evidence>
<evidence type="ECO:0000313" key="5">
    <source>
        <dbReference type="Proteomes" id="UP001172082"/>
    </source>
</evidence>
<evidence type="ECO:0000256" key="2">
    <source>
        <dbReference type="SAM" id="SignalP"/>
    </source>
</evidence>
<dbReference type="Gene3D" id="3.20.20.140">
    <property type="entry name" value="Metal-dependent hydrolases"/>
    <property type="match status" value="2"/>
</dbReference>
<dbReference type="InterPro" id="IPR051781">
    <property type="entry name" value="Metallo-dep_Hydrolase"/>
</dbReference>
<gene>
    <name evidence="4" type="ORF">QQ008_29505</name>
</gene>
<evidence type="ECO:0000313" key="4">
    <source>
        <dbReference type="EMBL" id="MDN5205557.1"/>
    </source>
</evidence>
<feature type="domain" description="Amidohydrolase-related" evidence="3">
    <location>
        <begin position="855"/>
        <end position="938"/>
    </location>
</feature>
<dbReference type="Pfam" id="PF01979">
    <property type="entry name" value="Amidohydro_1"/>
    <property type="match status" value="1"/>
</dbReference>
<dbReference type="CDD" id="cd01309">
    <property type="entry name" value="Met_dep_hydrolase_C"/>
    <property type="match status" value="1"/>
</dbReference>
<dbReference type="SUPFAM" id="SSF51338">
    <property type="entry name" value="Composite domain of metallo-dependent hydrolases"/>
    <property type="match status" value="2"/>
</dbReference>
<dbReference type="PANTHER" id="PTHR43135:SF3">
    <property type="entry name" value="ALPHA-D-RIBOSE 1-METHYLPHOSPHONATE 5-TRIPHOSPHATE DIPHOSPHATASE"/>
    <property type="match status" value="1"/>
</dbReference>
<dbReference type="Proteomes" id="UP001172082">
    <property type="component" value="Unassembled WGS sequence"/>
</dbReference>
<dbReference type="PANTHER" id="PTHR43135">
    <property type="entry name" value="ALPHA-D-RIBOSE 1-METHYLPHOSPHONATE 5-TRIPHOSPHATE DIPHOSPHATASE"/>
    <property type="match status" value="1"/>
</dbReference>
<dbReference type="SUPFAM" id="SSF51556">
    <property type="entry name" value="Metallo-dependent hydrolases"/>
    <property type="match status" value="1"/>
</dbReference>
<comment type="caution">
    <text evidence="4">The sequence shown here is derived from an EMBL/GenBank/DDBJ whole genome shotgun (WGS) entry which is preliminary data.</text>
</comment>
<organism evidence="4 5">
    <name type="scientific">Splendidivirga corallicola</name>
    <dbReference type="NCBI Taxonomy" id="3051826"/>
    <lineage>
        <taxon>Bacteria</taxon>
        <taxon>Pseudomonadati</taxon>
        <taxon>Bacteroidota</taxon>
        <taxon>Cytophagia</taxon>
        <taxon>Cytophagales</taxon>
        <taxon>Splendidivirgaceae</taxon>
        <taxon>Splendidivirga</taxon>
    </lineage>
</organism>
<evidence type="ECO:0000259" key="3">
    <source>
        <dbReference type="Pfam" id="PF01979"/>
    </source>
</evidence>
<keyword evidence="5" id="KW-1185">Reference proteome</keyword>
<dbReference type="RefSeq" id="WP_346755578.1">
    <property type="nucleotide sequence ID" value="NZ_JAUJEA010000020.1"/>
</dbReference>
<dbReference type="InterPro" id="IPR032466">
    <property type="entry name" value="Metal_Hydrolase"/>
</dbReference>
<protein>
    <submittedName>
        <fullName evidence="4">Amidohydrolase family protein</fullName>
    </submittedName>
</protein>
<proteinExistence type="predicted"/>
<keyword evidence="2" id="KW-0732">Signal</keyword>
<feature type="region of interest" description="Disordered" evidence="1">
    <location>
        <begin position="969"/>
        <end position="989"/>
    </location>
</feature>
<name>A0ABT8KXR2_9BACT</name>
<dbReference type="InterPro" id="IPR011059">
    <property type="entry name" value="Metal-dep_hydrolase_composite"/>
</dbReference>
<dbReference type="InterPro" id="IPR006680">
    <property type="entry name" value="Amidohydro-rel"/>
</dbReference>
<sequence length="1007" mass="111896">MKRCLLLTFVLIMLCFHGFSQETFPINDVKDKRAKAYAFTNATVVVDHKTQIDNATLIIREGKIENVGQGLSVPVGYKVIDLQGKYIYPSLIDIYTNYGLPAVKRVRRSFGRAEQINSKTKGAYNANEAIKAEFNASEAFTASGKEAEKLRKAGFGAVLSFRPDGIARGTSTFVTLGEGTDNNLMLSSKVAAHYSFNKGTSTQMYPTSMMGSIALLRQTYLDADWYKGLQNKPFSDQSLNAWINTQNLPQIFDAGGWLNILRADKVGDEFGKQYIIKGNGNEYQRIKEIKATNAALIIPVNYPDAHDVDDPIDAEGVSLEDMLHWELAPTNLGTLEQNNIQFSITSHQTDGKKFWKNLRQAIKNGLSEEMALKALTSNPAVMINMQHKVGSLKKGMVANFLITSSKLFDEKNIIHENWVQGNRFILKSMDVKDFSGQYALIFNGNTHNLEISGEPGKHKTKIIVNDSTNIEVKSKFDQELVTFNFKPKKDEEGLIRLSGWKAGNNLKGQGQLADGTWIGWTANRTGDLEKKEDKKKKEGKEEEQSLGSVIYPFIAYGNPSLPGQEAILFKNATVWTNESAGIIGETDVLVKDGKIAKIGKDISDNSAKVVDATGKHLTSGIIDEHSHIAASSINDVATNSGMVRIGDVLDPESIHIYRQLSGGVTASQILHGSANPIGGQSALIKLRWGASPEELKIKGADGFIKFALGENVKRSRSSSSIRYPQTRMGVEQVYVDAFTNALEYEKKWNAYNKLSSKQKVNAEKPRRDLVHETMLEILKGKRFISCHSYVQSEINMLMKVAEQFGFRVNTFTHILEGYKVADKMAAHGVGGSTFADWWAYKWEVRYAIPYNPSLMNMAGVIVAINSDDAEMARRLNQEAAKSVKYGGMSEEDAWKMVTLNPAKLLHLDDRMGSVKVGKDADLVLWSDNPLSIYAKAEKTLVDGRVYFDIKKDEEARQALTKERARLVQKMKGVKKSGAPTQKSRSGKDVNWHCDDIVGHTILQFGDR</sequence>
<accession>A0ABT8KXR2</accession>